<protein>
    <recommendedName>
        <fullName evidence="3">Carboxylic ester hydrolase</fullName>
        <ecNumber evidence="3">3.1.1.-</ecNumber>
    </recommendedName>
</protein>
<feature type="chain" id="PRO_5040533598" description="Carboxylic ester hydrolase" evidence="3">
    <location>
        <begin position="23"/>
        <end position="524"/>
    </location>
</feature>
<comment type="similarity">
    <text evidence="1 3">Belongs to the type-B carboxylesterase/lipase family.</text>
</comment>
<evidence type="ECO:0000256" key="2">
    <source>
        <dbReference type="ARBA" id="ARBA00022801"/>
    </source>
</evidence>
<evidence type="ECO:0000259" key="4">
    <source>
        <dbReference type="Pfam" id="PF00135"/>
    </source>
</evidence>
<proteinExistence type="inferred from homology"/>
<keyword evidence="3" id="KW-0732">Signal</keyword>
<sequence length="524" mass="56588">MLSPKSVAWPAFGILLSWLVYQRQTCPAGGSPPPTVTLDYGKVLGATTVQPTYPGATVKQFLGVPFASPPERFLPAVPPVPWELPLNAQELKPSCHQQFIMEHYREIFNSPPLPESEDCLYLNIFVPASATVGSGTPVLFWIHGGNYQIGSGRHHEFDGSSIAANENVVVVTINYRLGVFGFPASPEIPLEQRNLGLLDQRLALKWVHENIGGFGGDPAKVTLVGESAGAYSVKQILANPPEPLSFRAAILQSQARGVQGDGDKSWETLANGLGCNGEPSGASQLSCVQAAPVEKIRQVIDRYNLGFPPAIDGTTDLGNFAHALEQGNAAKVPLMIGTNADEGTMLAMIFPPPRIALGSIFQNDATVVEHVLSTYPENASEFELKSRIITDFAYTCTTSALATISANAGQAVWRYYFNASFPNLQPFPGAGVWHTSENSLIFGTYPRDNQTTSQQVRLSRYMQRTWSQFAKDPEAGPGWPQVGKAVRDLQVMGGNGTSWGELIEGKTLDSVCKVYWPAIAAIGV</sequence>
<comment type="caution">
    <text evidence="5">The sequence shown here is derived from an EMBL/GenBank/DDBJ whole genome shotgun (WGS) entry which is preliminary data.</text>
</comment>
<dbReference type="InterPro" id="IPR019826">
    <property type="entry name" value="Carboxylesterase_B_AS"/>
</dbReference>
<dbReference type="PROSITE" id="PS00122">
    <property type="entry name" value="CARBOXYLESTERASE_B_1"/>
    <property type="match status" value="1"/>
</dbReference>
<keyword evidence="2 3" id="KW-0378">Hydrolase</keyword>
<feature type="signal peptide" evidence="3">
    <location>
        <begin position="1"/>
        <end position="22"/>
    </location>
</feature>
<evidence type="ECO:0000313" key="5">
    <source>
        <dbReference type="EMBL" id="KAF7536524.1"/>
    </source>
</evidence>
<organism evidence="5 6">
    <name type="scientific">Cylindrodendrum hubeiense</name>
    <dbReference type="NCBI Taxonomy" id="595255"/>
    <lineage>
        <taxon>Eukaryota</taxon>
        <taxon>Fungi</taxon>
        <taxon>Dikarya</taxon>
        <taxon>Ascomycota</taxon>
        <taxon>Pezizomycotina</taxon>
        <taxon>Sordariomycetes</taxon>
        <taxon>Hypocreomycetidae</taxon>
        <taxon>Hypocreales</taxon>
        <taxon>Nectriaceae</taxon>
        <taxon>Cylindrodendrum</taxon>
    </lineage>
</organism>
<dbReference type="Gene3D" id="3.40.50.1820">
    <property type="entry name" value="alpha/beta hydrolase"/>
    <property type="match status" value="1"/>
</dbReference>
<dbReference type="Proteomes" id="UP000722485">
    <property type="component" value="Unassembled WGS sequence"/>
</dbReference>
<keyword evidence="6" id="KW-1185">Reference proteome</keyword>
<dbReference type="EMBL" id="JAANBB010000669">
    <property type="protein sequence ID" value="KAF7536524.1"/>
    <property type="molecule type" value="Genomic_DNA"/>
</dbReference>
<evidence type="ECO:0000313" key="6">
    <source>
        <dbReference type="Proteomes" id="UP000722485"/>
    </source>
</evidence>
<dbReference type="InterPro" id="IPR002018">
    <property type="entry name" value="CarbesteraseB"/>
</dbReference>
<dbReference type="PANTHER" id="PTHR43918:SF4">
    <property type="entry name" value="CARBOXYLIC ESTER HYDROLASE"/>
    <property type="match status" value="1"/>
</dbReference>
<dbReference type="PROSITE" id="PS00941">
    <property type="entry name" value="CARBOXYLESTERASE_B_2"/>
    <property type="match status" value="1"/>
</dbReference>
<dbReference type="OrthoDB" id="408631at2759"/>
<dbReference type="AlphaFoldDB" id="A0A9P5GXU4"/>
<dbReference type="SUPFAM" id="SSF53474">
    <property type="entry name" value="alpha/beta-Hydrolases"/>
    <property type="match status" value="1"/>
</dbReference>
<evidence type="ECO:0000256" key="1">
    <source>
        <dbReference type="ARBA" id="ARBA00005964"/>
    </source>
</evidence>
<dbReference type="PANTHER" id="PTHR43918">
    <property type="entry name" value="ACETYLCHOLINESTERASE"/>
    <property type="match status" value="1"/>
</dbReference>
<dbReference type="EC" id="3.1.1.-" evidence="3"/>
<dbReference type="Pfam" id="PF00135">
    <property type="entry name" value="COesterase"/>
    <property type="match status" value="1"/>
</dbReference>
<accession>A0A9P5GXU4</accession>
<dbReference type="InterPro" id="IPR019819">
    <property type="entry name" value="Carboxylesterase_B_CS"/>
</dbReference>
<gene>
    <name evidence="5" type="ORF">G7Z17_g13035</name>
</gene>
<evidence type="ECO:0000256" key="3">
    <source>
        <dbReference type="RuleBase" id="RU361235"/>
    </source>
</evidence>
<dbReference type="GO" id="GO:0052689">
    <property type="term" value="F:carboxylic ester hydrolase activity"/>
    <property type="evidence" value="ECO:0007669"/>
    <property type="project" value="TreeGrafter"/>
</dbReference>
<name>A0A9P5GXU4_9HYPO</name>
<dbReference type="InterPro" id="IPR029058">
    <property type="entry name" value="AB_hydrolase_fold"/>
</dbReference>
<reference evidence="5" key="1">
    <citation type="submission" date="2020-03" db="EMBL/GenBank/DDBJ databases">
        <title>Draft Genome Sequence of Cylindrodendrum hubeiense.</title>
        <authorList>
            <person name="Buettner E."/>
            <person name="Kellner H."/>
        </authorList>
    </citation>
    <scope>NUCLEOTIDE SEQUENCE</scope>
    <source>
        <strain evidence="5">IHI 201604</strain>
    </source>
</reference>
<dbReference type="InterPro" id="IPR050654">
    <property type="entry name" value="AChE-related_enzymes"/>
</dbReference>
<feature type="domain" description="Carboxylesterase type B" evidence="4">
    <location>
        <begin position="33"/>
        <end position="482"/>
    </location>
</feature>